<dbReference type="InterPro" id="IPR003591">
    <property type="entry name" value="Leu-rich_rpt_typical-subtyp"/>
</dbReference>
<protein>
    <submittedName>
        <fullName evidence="10">Putative insulin-like growth factor-binding protein complex acid labile subunit</fullName>
    </submittedName>
</protein>
<keyword evidence="6 9" id="KW-1133">Transmembrane helix</keyword>
<evidence type="ECO:0000313" key="10">
    <source>
        <dbReference type="EMBL" id="AWO95979.1"/>
    </source>
</evidence>
<dbReference type="InterPro" id="IPR001611">
    <property type="entry name" value="Leu-rich_rpt"/>
</dbReference>
<keyword evidence="7 9" id="KW-0472">Membrane</keyword>
<dbReference type="PROSITE" id="PS51450">
    <property type="entry name" value="LRR"/>
    <property type="match status" value="1"/>
</dbReference>
<dbReference type="PANTHER" id="PTHR24365:SF541">
    <property type="entry name" value="PROTEIN TOLL-RELATED"/>
    <property type="match status" value="1"/>
</dbReference>
<dbReference type="GO" id="GO:0038023">
    <property type="term" value="F:signaling receptor activity"/>
    <property type="evidence" value="ECO:0007669"/>
    <property type="project" value="TreeGrafter"/>
</dbReference>
<evidence type="ECO:0000256" key="9">
    <source>
        <dbReference type="SAM" id="Phobius"/>
    </source>
</evidence>
<evidence type="ECO:0000256" key="3">
    <source>
        <dbReference type="ARBA" id="ARBA00022692"/>
    </source>
</evidence>
<keyword evidence="4" id="KW-0732">Signal</keyword>
<dbReference type="Pfam" id="PF13855">
    <property type="entry name" value="LRR_8"/>
    <property type="match status" value="1"/>
</dbReference>
<gene>
    <name evidence="10" type="ORF">SMAX5B_006958</name>
</gene>
<dbReference type="EMBL" id="CP026243">
    <property type="protein sequence ID" value="AWO95979.1"/>
    <property type="molecule type" value="Genomic_DNA"/>
</dbReference>
<comment type="subcellular location">
    <subcellularLocation>
        <location evidence="1">Membrane</location>
        <topology evidence="1">Single-pass membrane protein</topology>
    </subcellularLocation>
</comment>
<name>A0A2U9AWB2_SCOMX</name>
<keyword evidence="5" id="KW-0677">Repeat</keyword>
<keyword evidence="8" id="KW-0325">Glycoprotein</keyword>
<evidence type="ECO:0000256" key="2">
    <source>
        <dbReference type="ARBA" id="ARBA00022614"/>
    </source>
</evidence>
<dbReference type="GO" id="GO:0005886">
    <property type="term" value="C:plasma membrane"/>
    <property type="evidence" value="ECO:0007669"/>
    <property type="project" value="TreeGrafter"/>
</dbReference>
<dbReference type="Gene3D" id="3.80.10.10">
    <property type="entry name" value="Ribonuclease Inhibitor"/>
    <property type="match status" value="1"/>
</dbReference>
<dbReference type="InterPro" id="IPR032675">
    <property type="entry name" value="LRR_dom_sf"/>
</dbReference>
<reference evidence="10 11" key="1">
    <citation type="submission" date="2017-12" db="EMBL/GenBank/DDBJ databases">
        <title>Integrating genomic resources of turbot (Scophthalmus maximus) in depth evaluation of genetic and physical mapping variation across individuals.</title>
        <authorList>
            <person name="Martinez P."/>
        </authorList>
    </citation>
    <scope>NUCLEOTIDE SEQUENCE [LARGE SCALE GENOMIC DNA]</scope>
</reference>
<dbReference type="Proteomes" id="UP000246464">
    <property type="component" value="Chromosome 1"/>
</dbReference>
<evidence type="ECO:0000256" key="4">
    <source>
        <dbReference type="ARBA" id="ARBA00022729"/>
    </source>
</evidence>
<dbReference type="SUPFAM" id="SSF52058">
    <property type="entry name" value="L domain-like"/>
    <property type="match status" value="1"/>
</dbReference>
<evidence type="ECO:0000256" key="1">
    <source>
        <dbReference type="ARBA" id="ARBA00004167"/>
    </source>
</evidence>
<keyword evidence="2" id="KW-0433">Leucine-rich repeat</keyword>
<evidence type="ECO:0000256" key="6">
    <source>
        <dbReference type="ARBA" id="ARBA00022989"/>
    </source>
</evidence>
<organism evidence="10 11">
    <name type="scientific">Scophthalmus maximus</name>
    <name type="common">Turbot</name>
    <name type="synonym">Psetta maxima</name>
    <dbReference type="NCBI Taxonomy" id="52904"/>
    <lineage>
        <taxon>Eukaryota</taxon>
        <taxon>Metazoa</taxon>
        <taxon>Chordata</taxon>
        <taxon>Craniata</taxon>
        <taxon>Vertebrata</taxon>
        <taxon>Euteleostomi</taxon>
        <taxon>Actinopterygii</taxon>
        <taxon>Neopterygii</taxon>
        <taxon>Teleostei</taxon>
        <taxon>Neoteleostei</taxon>
        <taxon>Acanthomorphata</taxon>
        <taxon>Carangaria</taxon>
        <taxon>Pleuronectiformes</taxon>
        <taxon>Pleuronectoidei</taxon>
        <taxon>Scophthalmidae</taxon>
        <taxon>Scophthalmus</taxon>
    </lineage>
</organism>
<evidence type="ECO:0000256" key="7">
    <source>
        <dbReference type="ARBA" id="ARBA00023136"/>
    </source>
</evidence>
<keyword evidence="3 9" id="KW-0812">Transmembrane</keyword>
<dbReference type="PANTHER" id="PTHR24365">
    <property type="entry name" value="TOLL-LIKE RECEPTOR"/>
    <property type="match status" value="1"/>
</dbReference>
<evidence type="ECO:0000256" key="8">
    <source>
        <dbReference type="ARBA" id="ARBA00023180"/>
    </source>
</evidence>
<accession>A0A2U9AWB2</accession>
<feature type="transmembrane region" description="Helical" evidence="9">
    <location>
        <begin position="117"/>
        <end position="136"/>
    </location>
</feature>
<evidence type="ECO:0000256" key="5">
    <source>
        <dbReference type="ARBA" id="ARBA00022737"/>
    </source>
</evidence>
<proteinExistence type="predicted"/>
<keyword evidence="11" id="KW-1185">Reference proteome</keyword>
<evidence type="ECO:0000313" key="11">
    <source>
        <dbReference type="Proteomes" id="UP000246464"/>
    </source>
</evidence>
<dbReference type="AlphaFoldDB" id="A0A2U9AWB2"/>
<dbReference type="GO" id="GO:0007165">
    <property type="term" value="P:signal transduction"/>
    <property type="evidence" value="ECO:0007669"/>
    <property type="project" value="TreeGrafter"/>
</dbReference>
<dbReference type="SMART" id="SM00369">
    <property type="entry name" value="LRR_TYP"/>
    <property type="match status" value="2"/>
</dbReference>
<sequence>MLRSLEVLNLARNRIGEMEESVFKPLVSMTLLDLAGNELSTLNFKTFQSVHTYSTHILLEGNPWNCECDMQRLFRKLRSIQRLFLDDYHNLTCKAPPVLEDHRLMDVDAELCIAETVTVLVITVTVVITLLAAMLMGERKRKKKKRGKHWTQQGELSDESDY</sequence>